<protein>
    <submittedName>
        <fullName evidence="2">Uncharacterized protein</fullName>
    </submittedName>
</protein>
<evidence type="ECO:0000313" key="3">
    <source>
        <dbReference type="Proteomes" id="UP000518752"/>
    </source>
</evidence>
<dbReference type="OrthoDB" id="3063647at2759"/>
<sequence>MAVAKRFLVAVSAVLFGDQVLAIPQTITFPHHRRQLSMISYRLKKFPSSKTPQILCHSMAHMRATATILGVSSGSDGESETTYSLGRYLSVNEVLTVTLHSQGQEVTQTVTDLLFANTLNWTLVESSGGEWETISPDISIDSTGEGTLIVGGVYASCSFESGHQSAVCNGWDLEPYLTTVTSGSRVATATEVVTIPVSSYEGMMTAYTGEIQGLPVETGSSKSNSELGRIDLYWLSFGAGLSLRLF</sequence>
<reference evidence="2 3" key="1">
    <citation type="journal article" date="2020" name="ISME J.">
        <title>Uncovering the hidden diversity of litter-decomposition mechanisms in mushroom-forming fungi.</title>
        <authorList>
            <person name="Floudas D."/>
            <person name="Bentzer J."/>
            <person name="Ahren D."/>
            <person name="Johansson T."/>
            <person name="Persson P."/>
            <person name="Tunlid A."/>
        </authorList>
    </citation>
    <scope>NUCLEOTIDE SEQUENCE [LARGE SCALE GENOMIC DNA]</scope>
    <source>
        <strain evidence="2 3">CBS 406.79</strain>
    </source>
</reference>
<name>A0A8H5LRU3_9AGAR</name>
<comment type="caution">
    <text evidence="2">The sequence shown here is derived from an EMBL/GenBank/DDBJ whole genome shotgun (WGS) entry which is preliminary data.</text>
</comment>
<dbReference type="AlphaFoldDB" id="A0A8H5LRU3"/>
<feature type="chain" id="PRO_5034626299" evidence="1">
    <location>
        <begin position="23"/>
        <end position="246"/>
    </location>
</feature>
<keyword evidence="1" id="KW-0732">Signal</keyword>
<evidence type="ECO:0000256" key="1">
    <source>
        <dbReference type="SAM" id="SignalP"/>
    </source>
</evidence>
<dbReference type="Proteomes" id="UP000518752">
    <property type="component" value="Unassembled WGS sequence"/>
</dbReference>
<proteinExistence type="predicted"/>
<feature type="signal peptide" evidence="1">
    <location>
        <begin position="1"/>
        <end position="22"/>
    </location>
</feature>
<accession>A0A8H5LRU3</accession>
<keyword evidence="3" id="KW-1185">Reference proteome</keyword>
<evidence type="ECO:0000313" key="2">
    <source>
        <dbReference type="EMBL" id="KAF5367222.1"/>
    </source>
</evidence>
<organism evidence="2 3">
    <name type="scientific">Collybiopsis confluens</name>
    <dbReference type="NCBI Taxonomy" id="2823264"/>
    <lineage>
        <taxon>Eukaryota</taxon>
        <taxon>Fungi</taxon>
        <taxon>Dikarya</taxon>
        <taxon>Basidiomycota</taxon>
        <taxon>Agaricomycotina</taxon>
        <taxon>Agaricomycetes</taxon>
        <taxon>Agaricomycetidae</taxon>
        <taxon>Agaricales</taxon>
        <taxon>Marasmiineae</taxon>
        <taxon>Omphalotaceae</taxon>
        <taxon>Collybiopsis</taxon>
    </lineage>
</organism>
<dbReference type="EMBL" id="JAACJN010000145">
    <property type="protein sequence ID" value="KAF5367222.1"/>
    <property type="molecule type" value="Genomic_DNA"/>
</dbReference>
<gene>
    <name evidence="2" type="ORF">D9757_012226</name>
</gene>